<keyword evidence="1" id="KW-0472">Membrane</keyword>
<sequence length="231" mass="25719">MRFRSCWSYRTALIVVGWEVDSQPAKTKTLGPTINAISATATATTAEASVTLVVMVMSATHPDWPGAALHTRSSVTDRWRADDDRDYYYSRCSHYYYSAAKAYYIEPQPGDGDCCSSLSLSLSLPRRAPAVTGDRNGTGRLAPGSSSNDLREWCAEMFLRAVKHPEVVRVRTHARTMHHPFAAQSHTSRTHTQRSRHFVWTLTFAWTSTTLILPVAFLVGRGRGIDHRSGS</sequence>
<dbReference type="EMBL" id="GGFM01008908">
    <property type="protein sequence ID" value="MBW29659.1"/>
    <property type="molecule type" value="Transcribed_RNA"/>
</dbReference>
<accession>A0A2M3ZMB8</accession>
<evidence type="ECO:0000256" key="1">
    <source>
        <dbReference type="SAM" id="Phobius"/>
    </source>
</evidence>
<proteinExistence type="predicted"/>
<name>A0A2M3ZMB8_9DIPT</name>
<dbReference type="AlphaFoldDB" id="A0A2M3ZMB8"/>
<evidence type="ECO:0000313" key="2">
    <source>
        <dbReference type="EMBL" id="MBW29659.1"/>
    </source>
</evidence>
<keyword evidence="1" id="KW-1133">Transmembrane helix</keyword>
<reference evidence="2" key="1">
    <citation type="submission" date="2018-01" db="EMBL/GenBank/DDBJ databases">
        <title>An insight into the sialome of Amazonian anophelines.</title>
        <authorList>
            <person name="Ribeiro J.M."/>
            <person name="Scarpassa V."/>
            <person name="Calvo E."/>
        </authorList>
    </citation>
    <scope>NUCLEOTIDE SEQUENCE</scope>
    <source>
        <tissue evidence="2">Salivary glands</tissue>
    </source>
</reference>
<organism evidence="2">
    <name type="scientific">Anopheles braziliensis</name>
    <dbReference type="NCBI Taxonomy" id="58242"/>
    <lineage>
        <taxon>Eukaryota</taxon>
        <taxon>Metazoa</taxon>
        <taxon>Ecdysozoa</taxon>
        <taxon>Arthropoda</taxon>
        <taxon>Hexapoda</taxon>
        <taxon>Insecta</taxon>
        <taxon>Pterygota</taxon>
        <taxon>Neoptera</taxon>
        <taxon>Endopterygota</taxon>
        <taxon>Diptera</taxon>
        <taxon>Nematocera</taxon>
        <taxon>Culicoidea</taxon>
        <taxon>Culicidae</taxon>
        <taxon>Anophelinae</taxon>
        <taxon>Anopheles</taxon>
    </lineage>
</organism>
<feature type="transmembrane region" description="Helical" evidence="1">
    <location>
        <begin position="198"/>
        <end position="219"/>
    </location>
</feature>
<keyword evidence="1" id="KW-0812">Transmembrane</keyword>
<protein>
    <submittedName>
        <fullName evidence="2">Putative secreted peptide</fullName>
    </submittedName>
</protein>